<dbReference type="InterPro" id="IPR037165">
    <property type="entry name" value="AldOxase/xan_DH_Mopterin-bd_sf"/>
</dbReference>
<feature type="domain" description="Aldehyde oxidase/xanthine dehydrogenase a/b hammerhead" evidence="1">
    <location>
        <begin position="1"/>
        <end position="38"/>
    </location>
</feature>
<dbReference type="InterPro" id="IPR036856">
    <property type="entry name" value="Ald_Oxase/Xan_DH_a/b_sf"/>
</dbReference>
<accession>X0XS15</accession>
<dbReference type="SUPFAM" id="SSF56003">
    <property type="entry name" value="Molybdenum cofactor-binding domain"/>
    <property type="match status" value="1"/>
</dbReference>
<evidence type="ECO:0000313" key="3">
    <source>
        <dbReference type="EMBL" id="GAG27686.1"/>
    </source>
</evidence>
<dbReference type="PANTHER" id="PTHR11908:SF157">
    <property type="entry name" value="XANTHINE DEHYDROGENASE SUBUNIT D-RELATED"/>
    <property type="match status" value="1"/>
</dbReference>
<comment type="caution">
    <text evidence="3">The sequence shown here is derived from an EMBL/GenBank/DDBJ whole genome shotgun (WGS) entry which is preliminary data.</text>
</comment>
<dbReference type="Pfam" id="PF01315">
    <property type="entry name" value="Ald_Xan_dh_C"/>
    <property type="match status" value="1"/>
</dbReference>
<dbReference type="AlphaFoldDB" id="X0XS15"/>
<feature type="domain" description="Aldehyde oxidase/xanthine dehydrogenase first molybdopterin binding" evidence="2">
    <location>
        <begin position="56"/>
        <end position="260"/>
    </location>
</feature>
<dbReference type="Pfam" id="PF02738">
    <property type="entry name" value="MoCoBD_1"/>
    <property type="match status" value="1"/>
</dbReference>
<dbReference type="EMBL" id="BARS01033697">
    <property type="protein sequence ID" value="GAG27686.1"/>
    <property type="molecule type" value="Genomic_DNA"/>
</dbReference>
<dbReference type="Gene3D" id="3.30.365.10">
    <property type="entry name" value="Aldehyde oxidase/xanthine dehydrogenase, molybdopterin binding domain"/>
    <property type="match status" value="2"/>
</dbReference>
<sequence length="260" mass="27929">MATGKVRSVGEPVALVAAETQAAAESALKAIEVTYEEMPAVFSPKEALVSGAPKIHEKGNLLYTLTIKKGNVDEAFTNCKAIVEKTYRTTRIEHSYLEPDAGAGYVDYDDTLVIFASTQNPHYDHKEVVGLLGLADEQVRIIQAATGGGFGSKLDLNMQGFIGLALYHLKRPVRMVYSREEAYQATAKRHPLEMTLKTGADSQGKLLAMSATITCDTGAYASYGIAVASRSAVHATGPYEIETVAVESRCVYTNNPFAGA</sequence>
<dbReference type="InterPro" id="IPR008274">
    <property type="entry name" value="AldOxase/xan_DH_MoCoBD1"/>
</dbReference>
<dbReference type="PANTHER" id="PTHR11908">
    <property type="entry name" value="XANTHINE DEHYDROGENASE"/>
    <property type="match status" value="1"/>
</dbReference>
<dbReference type="Gene3D" id="3.90.1170.50">
    <property type="entry name" value="Aldehyde oxidase/xanthine dehydrogenase, a/b hammerhead"/>
    <property type="match status" value="1"/>
</dbReference>
<feature type="non-terminal residue" evidence="3">
    <location>
        <position position="260"/>
    </location>
</feature>
<protein>
    <recommendedName>
        <fullName evidence="4">Aldehyde oxidase/xanthine dehydrogenase a/b hammerhead domain-containing protein</fullName>
    </recommendedName>
</protein>
<dbReference type="InterPro" id="IPR000674">
    <property type="entry name" value="Ald_Oxase/Xan_DH_a/b"/>
</dbReference>
<reference evidence="3" key="1">
    <citation type="journal article" date="2014" name="Front. Microbiol.">
        <title>High frequency of phylogenetically diverse reductive dehalogenase-homologous genes in deep subseafloor sedimentary metagenomes.</title>
        <authorList>
            <person name="Kawai M."/>
            <person name="Futagami T."/>
            <person name="Toyoda A."/>
            <person name="Takaki Y."/>
            <person name="Nishi S."/>
            <person name="Hori S."/>
            <person name="Arai W."/>
            <person name="Tsubouchi T."/>
            <person name="Morono Y."/>
            <person name="Uchiyama I."/>
            <person name="Ito T."/>
            <person name="Fujiyama A."/>
            <person name="Inagaki F."/>
            <person name="Takami H."/>
        </authorList>
    </citation>
    <scope>NUCLEOTIDE SEQUENCE</scope>
    <source>
        <strain evidence="3">Expedition CK06-06</strain>
    </source>
</reference>
<proteinExistence type="predicted"/>
<organism evidence="3">
    <name type="scientific">marine sediment metagenome</name>
    <dbReference type="NCBI Taxonomy" id="412755"/>
    <lineage>
        <taxon>unclassified sequences</taxon>
        <taxon>metagenomes</taxon>
        <taxon>ecological metagenomes</taxon>
    </lineage>
</organism>
<evidence type="ECO:0000259" key="2">
    <source>
        <dbReference type="Pfam" id="PF02738"/>
    </source>
</evidence>
<name>X0XS15_9ZZZZ</name>
<dbReference type="SUPFAM" id="SSF54665">
    <property type="entry name" value="CO dehydrogenase molybdoprotein N-domain-like"/>
    <property type="match status" value="1"/>
</dbReference>
<evidence type="ECO:0008006" key="4">
    <source>
        <dbReference type="Google" id="ProtNLM"/>
    </source>
</evidence>
<gene>
    <name evidence="3" type="ORF">S01H1_52148</name>
</gene>
<dbReference type="GO" id="GO:0005506">
    <property type="term" value="F:iron ion binding"/>
    <property type="evidence" value="ECO:0007669"/>
    <property type="project" value="InterPro"/>
</dbReference>
<dbReference type="GO" id="GO:0016491">
    <property type="term" value="F:oxidoreductase activity"/>
    <property type="evidence" value="ECO:0007669"/>
    <property type="project" value="InterPro"/>
</dbReference>
<dbReference type="InterPro" id="IPR016208">
    <property type="entry name" value="Ald_Oxase/xanthine_DH-like"/>
</dbReference>
<evidence type="ECO:0000259" key="1">
    <source>
        <dbReference type="Pfam" id="PF01315"/>
    </source>
</evidence>